<evidence type="ECO:0000256" key="2">
    <source>
        <dbReference type="ARBA" id="ARBA00008072"/>
    </source>
</evidence>
<evidence type="ECO:0000259" key="8">
    <source>
        <dbReference type="Pfam" id="PF08240"/>
    </source>
</evidence>
<feature type="domain" description="Alcohol dehydrogenase-like N-terminal" evidence="8">
    <location>
        <begin position="26"/>
        <end position="131"/>
    </location>
</feature>
<evidence type="ECO:0000256" key="6">
    <source>
        <dbReference type="RuleBase" id="RU361277"/>
    </source>
</evidence>
<dbReference type="InterPro" id="IPR013149">
    <property type="entry name" value="ADH-like_C"/>
</dbReference>
<organism evidence="9 10">
    <name type="scientific">Ureaplasma miroungigenitalium</name>
    <dbReference type="NCBI Taxonomy" id="1042321"/>
    <lineage>
        <taxon>Bacteria</taxon>
        <taxon>Bacillati</taxon>
        <taxon>Mycoplasmatota</taxon>
        <taxon>Mycoplasmoidales</taxon>
        <taxon>Mycoplasmoidaceae</taxon>
        <taxon>Ureaplasma</taxon>
    </lineage>
</organism>
<dbReference type="PANTHER" id="PTHR42813">
    <property type="entry name" value="ZINC-TYPE ALCOHOL DEHYDROGENASE-LIKE"/>
    <property type="match status" value="1"/>
</dbReference>
<comment type="cofactor">
    <cofactor evidence="1 6">
        <name>Zn(2+)</name>
        <dbReference type="ChEBI" id="CHEBI:29105"/>
    </cofactor>
</comment>
<dbReference type="Gene3D" id="3.90.180.10">
    <property type="entry name" value="Medium-chain alcohol dehydrogenases, catalytic domain"/>
    <property type="match status" value="1"/>
</dbReference>
<evidence type="ECO:0000313" key="10">
    <source>
        <dbReference type="Proteomes" id="UP001208245"/>
    </source>
</evidence>
<dbReference type="Pfam" id="PF00107">
    <property type="entry name" value="ADH_zinc_N"/>
    <property type="match status" value="1"/>
</dbReference>
<evidence type="ECO:0000313" key="9">
    <source>
        <dbReference type="EMBL" id="MCV3728490.1"/>
    </source>
</evidence>
<reference evidence="9 10" key="1">
    <citation type="journal article" date="2020" name="Int. J. Syst. Evol. Microbiol.">
        <title>Ureaplasma miroungigenitalium sp. nov. isolated from northern elephant seals (Mirounga angustirostris) and Ureaplasma zalophigenitalium sp. nov. isolated from California sea lions (Zalophus californianus).</title>
        <authorList>
            <person name="Volokhov D.V."/>
            <person name="Gulland F.M."/>
            <person name="Gao Y."/>
            <person name="Chizhikov V.E."/>
        </authorList>
    </citation>
    <scope>NUCLEOTIDE SEQUENCE [LARGE SCALE GENOMIC DNA]</scope>
    <source>
        <strain evidence="9 10">ES3182-GEN</strain>
    </source>
</reference>
<name>A0ABT3BMN2_9BACT</name>
<protein>
    <submittedName>
        <fullName evidence="9">Alcohol dehydrogenase catalytic domain-containing protein</fullName>
    </submittedName>
</protein>
<dbReference type="InterPro" id="IPR013154">
    <property type="entry name" value="ADH-like_N"/>
</dbReference>
<evidence type="ECO:0000256" key="5">
    <source>
        <dbReference type="ARBA" id="ARBA00023002"/>
    </source>
</evidence>
<sequence length="348" mass="38609">MKNKALVYLGNNKIELQEMPMPEIKKPTDVIVKMLKTSICGTDLGILNNKNPEVQIPRILGHEGVGVIYAIGTEVKNFKVNDKVIISCISKCRKCSMCTKQLYAHCQEDDGGWKLGYMIDGTQAQFVRIPFADHSLHLINEEIDLNLAVMLSDALPTGHEIGVLYGEVKKGDDVIIIGAGPIGLSALITAQQYKPRTIIVLDLDVNRLATAKKMGATHTFLVDDQLIEELHASLKFADADVVIEAVGIQPTWLLAEKLVRVGGHLAVVGVHGKSVEFHLQDLWIKNIKVSTGLVNTNTTDQLYNKLPEMQKQVNQLITHQFDFEQICQAYEAFKNAKDSKAIKIIINF</sequence>
<evidence type="ECO:0000256" key="3">
    <source>
        <dbReference type="ARBA" id="ARBA00022723"/>
    </source>
</evidence>
<comment type="caution">
    <text evidence="9">The sequence shown here is derived from an EMBL/GenBank/DDBJ whole genome shotgun (WGS) entry which is preliminary data.</text>
</comment>
<dbReference type="InterPro" id="IPR002328">
    <property type="entry name" value="ADH_Zn_CS"/>
</dbReference>
<dbReference type="SUPFAM" id="SSF50129">
    <property type="entry name" value="GroES-like"/>
    <property type="match status" value="1"/>
</dbReference>
<evidence type="ECO:0000259" key="7">
    <source>
        <dbReference type="Pfam" id="PF00107"/>
    </source>
</evidence>
<feature type="domain" description="Alcohol dehydrogenase-like C-terminal" evidence="7">
    <location>
        <begin position="181"/>
        <end position="298"/>
    </location>
</feature>
<dbReference type="Pfam" id="PF08240">
    <property type="entry name" value="ADH_N"/>
    <property type="match status" value="1"/>
</dbReference>
<dbReference type="Proteomes" id="UP001208245">
    <property type="component" value="Unassembled WGS sequence"/>
</dbReference>
<evidence type="ECO:0000256" key="1">
    <source>
        <dbReference type="ARBA" id="ARBA00001947"/>
    </source>
</evidence>
<dbReference type="Gene3D" id="3.40.50.720">
    <property type="entry name" value="NAD(P)-binding Rossmann-like Domain"/>
    <property type="match status" value="1"/>
</dbReference>
<keyword evidence="4 6" id="KW-0862">Zinc</keyword>
<dbReference type="PROSITE" id="PS00059">
    <property type="entry name" value="ADH_ZINC"/>
    <property type="match status" value="1"/>
</dbReference>
<comment type="similarity">
    <text evidence="2 6">Belongs to the zinc-containing alcohol dehydrogenase family.</text>
</comment>
<keyword evidence="10" id="KW-1185">Reference proteome</keyword>
<proteinExistence type="inferred from homology"/>
<evidence type="ECO:0000256" key="4">
    <source>
        <dbReference type="ARBA" id="ARBA00022833"/>
    </source>
</evidence>
<gene>
    <name evidence="9" type="ORF">OF376_01755</name>
</gene>
<dbReference type="PANTHER" id="PTHR42813:SF4">
    <property type="entry name" value="NADP-DEPENDENT ISOPROPANOL DEHYDROGENASE"/>
    <property type="match status" value="1"/>
</dbReference>
<dbReference type="InterPro" id="IPR036291">
    <property type="entry name" value="NAD(P)-bd_dom_sf"/>
</dbReference>
<dbReference type="RefSeq" id="WP_263821804.1">
    <property type="nucleotide sequence ID" value="NZ_JAOXHL010000001.1"/>
</dbReference>
<keyword evidence="3 6" id="KW-0479">Metal-binding</keyword>
<dbReference type="InterPro" id="IPR011032">
    <property type="entry name" value="GroES-like_sf"/>
</dbReference>
<keyword evidence="5" id="KW-0560">Oxidoreductase</keyword>
<dbReference type="EMBL" id="JAOXHL010000001">
    <property type="protein sequence ID" value="MCV3728490.1"/>
    <property type="molecule type" value="Genomic_DNA"/>
</dbReference>
<accession>A0ABT3BMN2</accession>
<dbReference type="SUPFAM" id="SSF51735">
    <property type="entry name" value="NAD(P)-binding Rossmann-fold domains"/>
    <property type="match status" value="1"/>
</dbReference>